<keyword evidence="2" id="KW-1185">Reference proteome</keyword>
<gene>
    <name evidence="1" type="ORF">GCM10011614_35670</name>
</gene>
<dbReference type="AlphaFoldDB" id="A0A918ULE7"/>
<accession>A0A918ULE7</accession>
<evidence type="ECO:0000313" key="1">
    <source>
        <dbReference type="EMBL" id="GGZ18403.1"/>
    </source>
</evidence>
<proteinExistence type="predicted"/>
<reference evidence="1" key="2">
    <citation type="submission" date="2020-09" db="EMBL/GenBank/DDBJ databases">
        <authorList>
            <person name="Sun Q."/>
            <person name="Kim S."/>
        </authorList>
    </citation>
    <scope>NUCLEOTIDE SEQUENCE</scope>
    <source>
        <strain evidence="1">KCTC 32255</strain>
    </source>
</reference>
<evidence type="ECO:0000313" key="2">
    <source>
        <dbReference type="Proteomes" id="UP000648075"/>
    </source>
</evidence>
<name>A0A918ULE7_9SPHN</name>
<reference evidence="1" key="1">
    <citation type="journal article" date="2014" name="Int. J. Syst. Evol. Microbiol.">
        <title>Complete genome sequence of Corynebacterium casei LMG S-19264T (=DSM 44701T), isolated from a smear-ripened cheese.</title>
        <authorList>
            <consortium name="US DOE Joint Genome Institute (JGI-PGF)"/>
            <person name="Walter F."/>
            <person name="Albersmeier A."/>
            <person name="Kalinowski J."/>
            <person name="Ruckert C."/>
        </authorList>
    </citation>
    <scope>NUCLEOTIDE SEQUENCE</scope>
    <source>
        <strain evidence="1">KCTC 32255</strain>
    </source>
</reference>
<dbReference type="Proteomes" id="UP000648075">
    <property type="component" value="Unassembled WGS sequence"/>
</dbReference>
<comment type="caution">
    <text evidence="1">The sequence shown here is derived from an EMBL/GenBank/DDBJ whole genome shotgun (WGS) entry which is preliminary data.</text>
</comment>
<sequence>MDVGKSIIAKAPTKGEGLERLQEMKDYVREVIVAEYKLERASVGIVGRAAIDRISRNAIQQAFEVFEEDGDL</sequence>
<dbReference type="EMBL" id="BMZA01000055">
    <property type="protein sequence ID" value="GGZ18403.1"/>
    <property type="molecule type" value="Genomic_DNA"/>
</dbReference>
<dbReference type="RefSeq" id="WP_189622635.1">
    <property type="nucleotide sequence ID" value="NZ_BMZA01000055.1"/>
</dbReference>
<organism evidence="1 2">
    <name type="scientific">Novosphingobium colocasiae</name>
    <dbReference type="NCBI Taxonomy" id="1256513"/>
    <lineage>
        <taxon>Bacteria</taxon>
        <taxon>Pseudomonadati</taxon>
        <taxon>Pseudomonadota</taxon>
        <taxon>Alphaproteobacteria</taxon>
        <taxon>Sphingomonadales</taxon>
        <taxon>Sphingomonadaceae</taxon>
        <taxon>Novosphingobium</taxon>
    </lineage>
</organism>
<protein>
    <submittedName>
        <fullName evidence="1">Uncharacterized protein</fullName>
    </submittedName>
</protein>